<dbReference type="InterPro" id="IPR002882">
    <property type="entry name" value="CofD"/>
</dbReference>
<evidence type="ECO:0000256" key="1">
    <source>
        <dbReference type="ARBA" id="ARBA00022490"/>
    </source>
</evidence>
<dbReference type="Gene3D" id="3.40.50.10680">
    <property type="entry name" value="CofD-like domains"/>
    <property type="match status" value="1"/>
</dbReference>
<dbReference type="Pfam" id="PF01933">
    <property type="entry name" value="CofD"/>
    <property type="match status" value="1"/>
</dbReference>
<dbReference type="InterPro" id="IPR038136">
    <property type="entry name" value="CofD-like_dom_sf"/>
</dbReference>
<name>A0ABQ0MYL3_9GAMM</name>
<reference evidence="2 3" key="1">
    <citation type="submission" date="2017-06" db="EMBL/GenBank/DDBJ databases">
        <title>Whole Genome Sequences of Colwellia marinimaniae MTCD1.</title>
        <authorList>
            <person name="Kusumoto H."/>
            <person name="Inoue M."/>
            <person name="Tanikawa K."/>
            <person name="Maeji H."/>
            <person name="Cameron J.H."/>
            <person name="Bartlett D.H."/>
        </authorList>
    </citation>
    <scope>NUCLEOTIDE SEQUENCE [LARGE SCALE GENOMIC DNA]</scope>
    <source>
        <strain evidence="2 3">MTCD1</strain>
    </source>
</reference>
<organism evidence="2 3">
    <name type="scientific">Colwellia marinimaniae</name>
    <dbReference type="NCBI Taxonomy" id="1513592"/>
    <lineage>
        <taxon>Bacteria</taxon>
        <taxon>Pseudomonadati</taxon>
        <taxon>Pseudomonadota</taxon>
        <taxon>Gammaproteobacteria</taxon>
        <taxon>Alteromonadales</taxon>
        <taxon>Colwelliaceae</taxon>
        <taxon>Colwellia</taxon>
    </lineage>
</organism>
<keyword evidence="3" id="KW-1185">Reference proteome</keyword>
<proteinExistence type="predicted"/>
<dbReference type="SUPFAM" id="SSF142338">
    <property type="entry name" value="CofD-like"/>
    <property type="match status" value="1"/>
</dbReference>
<dbReference type="Proteomes" id="UP000197068">
    <property type="component" value="Unassembled WGS sequence"/>
</dbReference>
<protein>
    <submittedName>
        <fullName evidence="2">Gluconeogenesis factor</fullName>
    </submittedName>
</protein>
<dbReference type="EMBL" id="BDQM01000033">
    <property type="protein sequence ID" value="GAW97419.1"/>
    <property type="molecule type" value="Genomic_DNA"/>
</dbReference>
<dbReference type="PANTHER" id="PTHR30135:SF3">
    <property type="entry name" value="GLUCONEOGENESIS FACTOR-RELATED"/>
    <property type="match status" value="1"/>
</dbReference>
<dbReference type="PANTHER" id="PTHR30135">
    <property type="entry name" value="UNCHARACTERIZED PROTEIN YVCK-RELATED"/>
    <property type="match status" value="1"/>
</dbReference>
<evidence type="ECO:0000313" key="3">
    <source>
        <dbReference type="Proteomes" id="UP000197068"/>
    </source>
</evidence>
<dbReference type="NCBIfam" id="TIGR01826">
    <property type="entry name" value="CofD_related"/>
    <property type="match status" value="1"/>
</dbReference>
<evidence type="ECO:0000313" key="2">
    <source>
        <dbReference type="EMBL" id="GAW97419.1"/>
    </source>
</evidence>
<dbReference type="RefSeq" id="WP_143760131.1">
    <property type="nucleotide sequence ID" value="NZ_BDQM01000033.1"/>
</dbReference>
<gene>
    <name evidence="2" type="ORF">MTCD1_03046</name>
</gene>
<dbReference type="InterPro" id="IPR010119">
    <property type="entry name" value="Gluconeogen_factor"/>
</dbReference>
<comment type="caution">
    <text evidence="2">The sequence shown here is derived from an EMBL/GenBank/DDBJ whole genome shotgun (WGS) entry which is preliminary data.</text>
</comment>
<sequence>MTKINVTCIGGGHGLGHLLAIIDDFDFVNLTGIVSTTDNGGSTGRLRDSCATISWGDIRYCLSRLTKQASTKSLLFEYRFDNLGDLSGHSLGNLMFCAVDSLCIRPTETVQVMREYLGIKTNILPMSDAITQLVSHSSEHCYIGEVEIDDNVSQEINKLGLTPMVKPSKEVLQNLKNADVLFLGPGSFYTSTLPSLLMTAVVDVINRNNNLTVYFIANVKDEFNNQYDEIHYHLEFIRKLGLVKKIHSLIPRHRVPKSIELCQPYTIAELPADIHGKHQYRFYRNQLLALLKP</sequence>
<keyword evidence="1" id="KW-0963">Cytoplasm</keyword>
<accession>A0ABQ0MYL3</accession>